<evidence type="ECO:0000313" key="11">
    <source>
        <dbReference type="EMBL" id="AMB87587.1"/>
    </source>
</evidence>
<comment type="similarity">
    <text evidence="2 7">Belongs to the acyl-CoA dehydrogenase family.</text>
</comment>
<dbReference type="InterPro" id="IPR009100">
    <property type="entry name" value="AcylCoA_DH/oxidase_NM_dom_sf"/>
</dbReference>
<evidence type="ECO:0000259" key="10">
    <source>
        <dbReference type="Pfam" id="PF02771"/>
    </source>
</evidence>
<evidence type="ECO:0000256" key="5">
    <source>
        <dbReference type="ARBA" id="ARBA00022827"/>
    </source>
</evidence>
<keyword evidence="6 7" id="KW-0560">Oxidoreductase</keyword>
<keyword evidence="5 7" id="KW-0274">FAD</keyword>
<evidence type="ECO:0000259" key="8">
    <source>
        <dbReference type="Pfam" id="PF00441"/>
    </source>
</evidence>
<dbReference type="GO" id="GO:0003995">
    <property type="term" value="F:acyl-CoA dehydrogenase activity"/>
    <property type="evidence" value="ECO:0007669"/>
    <property type="project" value="InterPro"/>
</dbReference>
<dbReference type="InterPro" id="IPR046373">
    <property type="entry name" value="Acyl-CoA_Oxase/DH_mid-dom_sf"/>
</dbReference>
<dbReference type="InterPro" id="IPR009075">
    <property type="entry name" value="AcylCo_DH/oxidase_C"/>
</dbReference>
<gene>
    <name evidence="11" type="ORF">AWM79_20740</name>
</gene>
<dbReference type="InterPro" id="IPR036250">
    <property type="entry name" value="AcylCo_DH-like_C"/>
</dbReference>
<dbReference type="GO" id="GO:0033539">
    <property type="term" value="P:fatty acid beta-oxidation using acyl-CoA dehydrogenase"/>
    <property type="evidence" value="ECO:0007669"/>
    <property type="project" value="TreeGrafter"/>
</dbReference>
<dbReference type="Gene3D" id="1.20.140.10">
    <property type="entry name" value="Butyryl-CoA Dehydrogenase, subunit A, domain 3"/>
    <property type="match status" value="1"/>
</dbReference>
<dbReference type="STRING" id="46677.AWM79_20740"/>
<evidence type="ECO:0000259" key="9">
    <source>
        <dbReference type="Pfam" id="PF02770"/>
    </source>
</evidence>
<dbReference type="Pfam" id="PF02770">
    <property type="entry name" value="Acyl-CoA_dh_M"/>
    <property type="match status" value="1"/>
</dbReference>
<evidence type="ECO:0000256" key="6">
    <source>
        <dbReference type="ARBA" id="ARBA00023002"/>
    </source>
</evidence>
<feature type="domain" description="Acyl-CoA oxidase/dehydrogenase middle" evidence="9">
    <location>
        <begin position="128"/>
        <end position="204"/>
    </location>
</feature>
<dbReference type="PROSITE" id="PS00073">
    <property type="entry name" value="ACYL_COA_DH_2"/>
    <property type="match status" value="1"/>
</dbReference>
<proteinExistence type="inferred from homology"/>
<evidence type="ECO:0000256" key="4">
    <source>
        <dbReference type="ARBA" id="ARBA00022630"/>
    </source>
</evidence>
<keyword evidence="12" id="KW-1185">Reference proteome</keyword>
<dbReference type="GO" id="GO:0050660">
    <property type="term" value="F:flavin adenine dinucleotide binding"/>
    <property type="evidence" value="ECO:0007669"/>
    <property type="project" value="InterPro"/>
</dbReference>
<keyword evidence="4 7" id="KW-0285">Flavoprotein</keyword>
<dbReference type="EMBL" id="CP014135">
    <property type="protein sequence ID" value="AMB87587.1"/>
    <property type="molecule type" value="Genomic_DNA"/>
</dbReference>
<dbReference type="KEGG" id="pagb:AWM79_20740"/>
<dbReference type="InterPro" id="IPR006089">
    <property type="entry name" value="Acyl-CoA_DH_CS"/>
</dbReference>
<evidence type="ECO:0000256" key="2">
    <source>
        <dbReference type="ARBA" id="ARBA00009347"/>
    </source>
</evidence>
<dbReference type="PANTHER" id="PTHR48083">
    <property type="entry name" value="MEDIUM-CHAIN SPECIFIC ACYL-COA DEHYDROGENASE, MITOCHONDRIAL-RELATED"/>
    <property type="match status" value="1"/>
</dbReference>
<comment type="cofactor">
    <cofactor evidence="1 7">
        <name>FAD</name>
        <dbReference type="ChEBI" id="CHEBI:57692"/>
    </cofactor>
</comment>
<feature type="domain" description="Acyl-CoA dehydrogenase/oxidase N-terminal" evidence="10">
    <location>
        <begin position="6"/>
        <end position="124"/>
    </location>
</feature>
<dbReference type="InterPro" id="IPR006091">
    <property type="entry name" value="Acyl-CoA_Oxase/DH_mid-dom"/>
</dbReference>
<dbReference type="SUPFAM" id="SSF56645">
    <property type="entry name" value="Acyl-CoA dehydrogenase NM domain-like"/>
    <property type="match status" value="1"/>
</dbReference>
<sequence length="388" mass="42491">MEFSISPELQTLQARVRRFIEQRIIPLERDARCGPHGPSDELRQHLIGLAKAEGLLTAHIARAYGGLGLDHRAKAIFFEEAGYSPLGPVALNIAAPDEGNMHLLEAIATPAQKERWLRPLAAGDIRSCFCMTEPDPGAGSDPSMLQTLAIQSGEDFIINGRKWFITGADGASLGIVMAKLEDGRATMFLVDMKTPGIRIERSMDSLDSCFPGGHCVVAFDNVSVSASAVLGELGEGFKYAQVRLSPARLTHCMRWLGAARRCHEIACGYAARRMAFGKPLGQHEGVGFMLADNEMDMHSCRLAIWHTAWVLDQGRLGLTESSMTKVLASEAAWRVVDRSVQVLGGQGVTGETVVARIFADLRAFRIYDGPSEVHRWSLAKRIFRQYSA</sequence>
<protein>
    <submittedName>
        <fullName evidence="11">Acyl-CoA dehydrogenase</fullName>
    </submittedName>
</protein>
<accession>A0A0X1T650</accession>
<dbReference type="InterPro" id="IPR013786">
    <property type="entry name" value="AcylCoA_DH/ox_N"/>
</dbReference>
<evidence type="ECO:0000256" key="3">
    <source>
        <dbReference type="ARBA" id="ARBA00011738"/>
    </source>
</evidence>
<comment type="subunit">
    <text evidence="3">Homodimer.</text>
</comment>
<dbReference type="AlphaFoldDB" id="A0A0X1T650"/>
<dbReference type="SUPFAM" id="SSF47203">
    <property type="entry name" value="Acyl-CoA dehydrogenase C-terminal domain-like"/>
    <property type="match status" value="1"/>
</dbReference>
<evidence type="ECO:0000256" key="7">
    <source>
        <dbReference type="RuleBase" id="RU362125"/>
    </source>
</evidence>
<evidence type="ECO:0000313" key="12">
    <source>
        <dbReference type="Proteomes" id="UP000063229"/>
    </source>
</evidence>
<reference evidence="11 12" key="1">
    <citation type="submission" date="2016-01" db="EMBL/GenBank/DDBJ databases">
        <authorList>
            <person name="McClelland M."/>
            <person name="Jain A."/>
            <person name="Saraogi P."/>
            <person name="Mendelson R."/>
            <person name="Westerman R."/>
            <person name="SanMiguel P."/>
            <person name="Csonka L."/>
        </authorList>
    </citation>
    <scope>NUCLEOTIDE SEQUENCE [LARGE SCALE GENOMIC DNA]</scope>
    <source>
        <strain evidence="11 12">NCPPB 2472</strain>
    </source>
</reference>
<dbReference type="PANTHER" id="PTHR48083:SF13">
    <property type="entry name" value="ACYL-COA DEHYDROGENASE FAMILY MEMBER 11"/>
    <property type="match status" value="1"/>
</dbReference>
<feature type="domain" description="Acyl-CoA dehydrogenase/oxidase C-terminal" evidence="8">
    <location>
        <begin position="234"/>
        <end position="382"/>
    </location>
</feature>
<dbReference type="InterPro" id="IPR037069">
    <property type="entry name" value="AcylCoA_DH/ox_N_sf"/>
</dbReference>
<dbReference type="Pfam" id="PF02771">
    <property type="entry name" value="Acyl-CoA_dh_N"/>
    <property type="match status" value="1"/>
</dbReference>
<name>A0A0X1T650_PSEAA</name>
<evidence type="ECO:0000256" key="1">
    <source>
        <dbReference type="ARBA" id="ARBA00001974"/>
    </source>
</evidence>
<dbReference type="Gene3D" id="2.40.110.10">
    <property type="entry name" value="Butyryl-CoA Dehydrogenase, subunit A, domain 2"/>
    <property type="match status" value="1"/>
</dbReference>
<dbReference type="InterPro" id="IPR050741">
    <property type="entry name" value="Acyl-CoA_dehydrogenase"/>
</dbReference>
<dbReference type="Proteomes" id="UP000063229">
    <property type="component" value="Chromosome"/>
</dbReference>
<organism evidence="11 12">
    <name type="scientific">Pseudomonas agarici</name>
    <dbReference type="NCBI Taxonomy" id="46677"/>
    <lineage>
        <taxon>Bacteria</taxon>
        <taxon>Pseudomonadati</taxon>
        <taxon>Pseudomonadota</taxon>
        <taxon>Gammaproteobacteria</taxon>
        <taxon>Pseudomonadales</taxon>
        <taxon>Pseudomonadaceae</taxon>
        <taxon>Pseudomonas</taxon>
    </lineage>
</organism>
<dbReference type="RefSeq" id="WP_060783676.1">
    <property type="nucleotide sequence ID" value="NZ_CP014135.1"/>
</dbReference>
<dbReference type="GO" id="GO:0005737">
    <property type="term" value="C:cytoplasm"/>
    <property type="evidence" value="ECO:0007669"/>
    <property type="project" value="TreeGrafter"/>
</dbReference>
<dbReference type="Pfam" id="PF00441">
    <property type="entry name" value="Acyl-CoA_dh_1"/>
    <property type="match status" value="1"/>
</dbReference>
<dbReference type="Gene3D" id="1.10.540.10">
    <property type="entry name" value="Acyl-CoA dehydrogenase/oxidase, N-terminal domain"/>
    <property type="match status" value="1"/>
</dbReference>